<keyword evidence="3" id="KW-1185">Reference proteome</keyword>
<sequence>MSSTAFDILAIADTFTPVRKKNSRTRLELLAHRILRYSFLLALGLFAIALLFLAWHQFRSPLSGLEVDIVRGLTLGTLFMLFLCLGALAVEVMCWAVALKRSLWRGFVSELQWDLGQAGQLDQFDKKDLKRACEFLELRTNRARERIKSFVGGTDKLALLVLLAGAWAVYKEVPWRTSLFRADWADPAYFPGTALFLLFVFGMGTITGAVILNFQVQRYVYQLEVLKLQLSTRD</sequence>
<dbReference type="RefSeq" id="WP_167225465.1">
    <property type="nucleotide sequence ID" value="NZ_VUYU01000008.1"/>
</dbReference>
<keyword evidence="1" id="KW-1133">Transmembrane helix</keyword>
<evidence type="ECO:0000256" key="1">
    <source>
        <dbReference type="SAM" id="Phobius"/>
    </source>
</evidence>
<name>A0ABX0LKK4_9BURK</name>
<dbReference type="Proteomes" id="UP000785613">
    <property type="component" value="Unassembled WGS sequence"/>
</dbReference>
<dbReference type="EMBL" id="VUYU01000008">
    <property type="protein sequence ID" value="NHZ34730.1"/>
    <property type="molecule type" value="Genomic_DNA"/>
</dbReference>
<accession>A0ABX0LKK4</accession>
<feature type="transmembrane region" description="Helical" evidence="1">
    <location>
        <begin position="75"/>
        <end position="99"/>
    </location>
</feature>
<feature type="transmembrane region" description="Helical" evidence="1">
    <location>
        <begin position="190"/>
        <end position="212"/>
    </location>
</feature>
<proteinExistence type="predicted"/>
<comment type="caution">
    <text evidence="2">The sequence shown here is derived from an EMBL/GenBank/DDBJ whole genome shotgun (WGS) entry which is preliminary data.</text>
</comment>
<protein>
    <submittedName>
        <fullName evidence="2">Uncharacterized protein</fullName>
    </submittedName>
</protein>
<evidence type="ECO:0000313" key="3">
    <source>
        <dbReference type="Proteomes" id="UP000785613"/>
    </source>
</evidence>
<feature type="transmembrane region" description="Helical" evidence="1">
    <location>
        <begin position="34"/>
        <end position="55"/>
    </location>
</feature>
<organism evidence="2 3">
    <name type="scientific">Massilia rubra</name>
    <dbReference type="NCBI Taxonomy" id="2607910"/>
    <lineage>
        <taxon>Bacteria</taxon>
        <taxon>Pseudomonadati</taxon>
        <taxon>Pseudomonadota</taxon>
        <taxon>Betaproteobacteria</taxon>
        <taxon>Burkholderiales</taxon>
        <taxon>Oxalobacteraceae</taxon>
        <taxon>Telluria group</taxon>
        <taxon>Massilia</taxon>
    </lineage>
</organism>
<keyword evidence="1" id="KW-0812">Transmembrane</keyword>
<gene>
    <name evidence="2" type="ORF">F0185_14165</name>
</gene>
<reference evidence="2 3" key="1">
    <citation type="submission" date="2019-09" db="EMBL/GenBank/DDBJ databases">
        <title>Taxonomy of Antarctic Massilia spp.: description of Massilia rubra sp. nov., Massilia aquatica sp. nov., Massilia mucilaginosa sp. nov., Massilia frigida sp. nov. isolated from streams, lakes and regoliths.</title>
        <authorList>
            <person name="Holochova P."/>
            <person name="Sedlacek I."/>
            <person name="Kralova S."/>
            <person name="Maslanova I."/>
            <person name="Busse H.-J."/>
            <person name="Stankova E."/>
            <person name="Vrbovska V."/>
            <person name="Kovarovic V."/>
            <person name="Bartak M."/>
            <person name="Svec P."/>
            <person name="Pantucek R."/>
        </authorList>
    </citation>
    <scope>NUCLEOTIDE SEQUENCE [LARGE SCALE GENOMIC DNA]</scope>
    <source>
        <strain evidence="2 3">CCM 8692</strain>
    </source>
</reference>
<feature type="transmembrane region" description="Helical" evidence="1">
    <location>
        <begin position="149"/>
        <end position="170"/>
    </location>
</feature>
<evidence type="ECO:0000313" key="2">
    <source>
        <dbReference type="EMBL" id="NHZ34730.1"/>
    </source>
</evidence>
<keyword evidence="1" id="KW-0472">Membrane</keyword>